<dbReference type="Pfam" id="PF02518">
    <property type="entry name" value="HATPase_c"/>
    <property type="match status" value="1"/>
</dbReference>
<dbReference type="PANTHER" id="PTHR45339">
    <property type="entry name" value="HYBRID SIGNAL TRANSDUCTION HISTIDINE KINASE J"/>
    <property type="match status" value="1"/>
</dbReference>
<comment type="catalytic activity">
    <reaction evidence="1">
        <text>ATP + protein L-histidine = ADP + protein N-phospho-L-histidine.</text>
        <dbReference type="EC" id="2.7.13.3"/>
    </reaction>
</comment>
<keyword evidence="6" id="KW-0418">Kinase</keyword>
<keyword evidence="17" id="KW-1185">Reference proteome</keyword>
<protein>
    <recommendedName>
        <fullName evidence="10">Sensory/regulatory protein RpfC</fullName>
        <ecNumber evidence="2">2.7.13.3</ecNumber>
    </recommendedName>
</protein>
<dbReference type="Gene3D" id="3.30.565.10">
    <property type="entry name" value="Histidine kinase-like ATPase, C-terminal domain"/>
    <property type="match status" value="1"/>
</dbReference>
<comment type="subunit">
    <text evidence="9">At low DSF concentrations, interacts with RpfF.</text>
</comment>
<dbReference type="SUPFAM" id="SSF47384">
    <property type="entry name" value="Homodimeric domain of signal transducing histidine kinase"/>
    <property type="match status" value="1"/>
</dbReference>
<evidence type="ECO:0000313" key="16">
    <source>
        <dbReference type="EMBL" id="AZN73578.1"/>
    </source>
</evidence>
<evidence type="ECO:0000256" key="12">
    <source>
        <dbReference type="SAM" id="MobiDB-lite"/>
    </source>
</evidence>
<name>A0A3Q8XTY5_9HYPH</name>
<evidence type="ECO:0000256" key="4">
    <source>
        <dbReference type="ARBA" id="ARBA00022679"/>
    </source>
</evidence>
<dbReference type="EC" id="2.7.13.3" evidence="2"/>
<dbReference type="GO" id="GO:0005524">
    <property type="term" value="F:ATP binding"/>
    <property type="evidence" value="ECO:0007669"/>
    <property type="project" value="UniProtKB-KW"/>
</dbReference>
<evidence type="ECO:0000259" key="14">
    <source>
        <dbReference type="PROSITE" id="PS50109"/>
    </source>
</evidence>
<dbReference type="PROSITE" id="PS50109">
    <property type="entry name" value="HIS_KIN"/>
    <property type="match status" value="1"/>
</dbReference>
<evidence type="ECO:0000313" key="17">
    <source>
        <dbReference type="Proteomes" id="UP000268192"/>
    </source>
</evidence>
<dbReference type="PRINTS" id="PR00344">
    <property type="entry name" value="BCTRLSENSOR"/>
</dbReference>
<dbReference type="Proteomes" id="UP000268192">
    <property type="component" value="Chromosome"/>
</dbReference>
<dbReference type="FunFam" id="3.30.565.10:FF:000010">
    <property type="entry name" value="Sensor histidine kinase RcsC"/>
    <property type="match status" value="1"/>
</dbReference>
<dbReference type="OrthoDB" id="9810730at2"/>
<evidence type="ECO:0000256" key="5">
    <source>
        <dbReference type="ARBA" id="ARBA00022741"/>
    </source>
</evidence>
<dbReference type="InterPro" id="IPR003594">
    <property type="entry name" value="HATPase_dom"/>
</dbReference>
<dbReference type="GO" id="GO:0000155">
    <property type="term" value="F:phosphorelay sensor kinase activity"/>
    <property type="evidence" value="ECO:0007669"/>
    <property type="project" value="InterPro"/>
</dbReference>
<dbReference type="InterPro" id="IPR036890">
    <property type="entry name" value="HATPase_C_sf"/>
</dbReference>
<dbReference type="CDD" id="cd17546">
    <property type="entry name" value="REC_hyHK_CKI1_RcsC-like"/>
    <property type="match status" value="1"/>
</dbReference>
<dbReference type="InterPro" id="IPR036097">
    <property type="entry name" value="HisK_dim/P_sf"/>
</dbReference>
<feature type="modified residue" description="4-aspartylphosphate" evidence="11">
    <location>
        <position position="682"/>
    </location>
</feature>
<feature type="domain" description="Response regulatory" evidence="15">
    <location>
        <begin position="458"/>
        <end position="579"/>
    </location>
</feature>
<dbReference type="InterPro" id="IPR003661">
    <property type="entry name" value="HisK_dim/P_dom"/>
</dbReference>
<keyword evidence="13" id="KW-1133">Transmembrane helix</keyword>
<dbReference type="PROSITE" id="PS50110">
    <property type="entry name" value="RESPONSE_REGULATORY"/>
    <property type="match status" value="2"/>
</dbReference>
<feature type="transmembrane region" description="Helical" evidence="13">
    <location>
        <begin position="161"/>
        <end position="184"/>
    </location>
</feature>
<dbReference type="EMBL" id="CP032509">
    <property type="protein sequence ID" value="AZN73578.1"/>
    <property type="molecule type" value="Genomic_DNA"/>
</dbReference>
<dbReference type="InterPro" id="IPR011006">
    <property type="entry name" value="CheY-like_superfamily"/>
</dbReference>
<keyword evidence="3 11" id="KW-0597">Phosphoprotein</keyword>
<sequence length="761" mass="84050">MADLATYSETVAQRFPSERPRLSPALRAMTLAERRERLAAQPVDPDVQPVKAALRFRLDKAEAEMRGLEAYWSAAPATLQTRIINASPYMSARDPFQHYRLMLDRVRVESARSKFDMHWTAREIFSLYDNNVSVTNLKAQIEVRSYLERLSRHQGNTLQQFLLITIAALLALLFLVFIPMDFAVQRIVKRLSAKQKETDRAMVQALAADRAKSEFLANMSHEIRTPMNGVLGMAELLAKTDLTAKQRTFTDVIVKSGNALLTIINDILDFSKIDANQIELDPAPFSLAETVEDVATLVSGRVSEKDLELIVRVQPDLPAMLVGDVGRLRQVLTNLVGNAVKFTEAGHVLVDVSGTVGEGNVKIAFTIEDTGIGIPADKLDTIFDKFSQVDASSTRRHEGTGLGLAIARRLINLMGGDIAVASTYGRGSSFSFAIELPIHEAEGAKPQRILPTDLSGAGVLIIEDNAINRDILIEQFQSWHFDCVAVESGPAGIAFLQEARSLGAKVDLIVLDYQMPEMNGGDVARHLRGDTHLADIPILVLSSVDQHTQMRFVRELGIEAHLNKPTRSSLLLETATSVIQAARSGVARPTPVVCLRQTQVEPKIPAPKPVQQASQSMPETRQKAPRNNTDQIDILVAEDNEVNQIVFTQALQELPYAFKIVGNGRLALMQWEALRPSLILMDVSMPEMNGHEATAAIRRRELQLGLSRTPIVGITAHALKGDREKCLEVGMDDYMSKPISPDMLAAKVNHWLAELSELRRA</sequence>
<dbReference type="FunFam" id="1.10.287.130:FF:000002">
    <property type="entry name" value="Two-component osmosensing histidine kinase"/>
    <property type="match status" value="1"/>
</dbReference>
<keyword evidence="5" id="KW-0547">Nucleotide-binding</keyword>
<evidence type="ECO:0000256" key="8">
    <source>
        <dbReference type="ARBA" id="ARBA00023012"/>
    </source>
</evidence>
<keyword evidence="13" id="KW-0812">Transmembrane</keyword>
<evidence type="ECO:0000256" key="10">
    <source>
        <dbReference type="ARBA" id="ARBA00068150"/>
    </source>
</evidence>
<feature type="domain" description="Histidine kinase" evidence="14">
    <location>
        <begin position="218"/>
        <end position="440"/>
    </location>
</feature>
<feature type="region of interest" description="Disordered" evidence="12">
    <location>
        <begin position="603"/>
        <end position="626"/>
    </location>
</feature>
<evidence type="ECO:0000259" key="15">
    <source>
        <dbReference type="PROSITE" id="PS50110"/>
    </source>
</evidence>
<keyword evidence="13" id="KW-0472">Membrane</keyword>
<proteinExistence type="predicted"/>
<dbReference type="Gene3D" id="1.10.287.130">
    <property type="match status" value="1"/>
</dbReference>
<evidence type="ECO:0000256" key="13">
    <source>
        <dbReference type="SAM" id="Phobius"/>
    </source>
</evidence>
<evidence type="ECO:0000256" key="2">
    <source>
        <dbReference type="ARBA" id="ARBA00012438"/>
    </source>
</evidence>
<dbReference type="SUPFAM" id="SSF52172">
    <property type="entry name" value="CheY-like"/>
    <property type="match status" value="2"/>
</dbReference>
<evidence type="ECO:0000256" key="9">
    <source>
        <dbReference type="ARBA" id="ARBA00064003"/>
    </source>
</evidence>
<evidence type="ECO:0000256" key="3">
    <source>
        <dbReference type="ARBA" id="ARBA00022553"/>
    </source>
</evidence>
<dbReference type="CDD" id="cd16922">
    <property type="entry name" value="HATPase_EvgS-ArcB-TorS-like"/>
    <property type="match status" value="1"/>
</dbReference>
<dbReference type="Pfam" id="PF00512">
    <property type="entry name" value="HisKA"/>
    <property type="match status" value="1"/>
</dbReference>
<accession>A0A3Q8XTY5</accession>
<dbReference type="InterPro" id="IPR005467">
    <property type="entry name" value="His_kinase_dom"/>
</dbReference>
<feature type="domain" description="Response regulatory" evidence="15">
    <location>
        <begin position="633"/>
        <end position="752"/>
    </location>
</feature>
<keyword evidence="8" id="KW-0902">Two-component regulatory system</keyword>
<dbReference type="InterPro" id="IPR004358">
    <property type="entry name" value="Sig_transdc_His_kin-like_C"/>
</dbReference>
<reference evidence="16 17" key="1">
    <citation type="submission" date="2018-09" db="EMBL/GenBank/DDBJ databases">
        <title>Marinorhizobium profundi gen. nov., sp. nov., isolated from a deep-sea sediment sample from the New Britain Trench and proposal of Marinorhizobiaceae fam. nov. in the order Rhizobiales of the class Alphaproteobacteria.</title>
        <authorList>
            <person name="Cao J."/>
        </authorList>
    </citation>
    <scope>NUCLEOTIDE SEQUENCE [LARGE SCALE GENOMIC DNA]</scope>
    <source>
        <strain evidence="16 17">WS11</strain>
    </source>
</reference>
<gene>
    <name evidence="16" type="ORF">D5400_04635</name>
</gene>
<dbReference type="CDD" id="cd00082">
    <property type="entry name" value="HisKA"/>
    <property type="match status" value="1"/>
</dbReference>
<evidence type="ECO:0000256" key="7">
    <source>
        <dbReference type="ARBA" id="ARBA00022840"/>
    </source>
</evidence>
<dbReference type="SMART" id="SM00388">
    <property type="entry name" value="HisKA"/>
    <property type="match status" value="1"/>
</dbReference>
<organism evidence="16 17">
    <name type="scientific">Georhizobium profundi</name>
    <dbReference type="NCBI Taxonomy" id="2341112"/>
    <lineage>
        <taxon>Bacteria</taxon>
        <taxon>Pseudomonadati</taxon>
        <taxon>Pseudomonadota</taxon>
        <taxon>Alphaproteobacteria</taxon>
        <taxon>Hyphomicrobiales</taxon>
        <taxon>Rhizobiaceae</taxon>
        <taxon>Georhizobium</taxon>
    </lineage>
</organism>
<dbReference type="SMART" id="SM00387">
    <property type="entry name" value="HATPase_c"/>
    <property type="match status" value="1"/>
</dbReference>
<dbReference type="Pfam" id="PF00072">
    <property type="entry name" value="Response_reg"/>
    <property type="match status" value="2"/>
</dbReference>
<dbReference type="PANTHER" id="PTHR45339:SF1">
    <property type="entry name" value="HYBRID SIGNAL TRANSDUCTION HISTIDINE KINASE J"/>
    <property type="match status" value="1"/>
</dbReference>
<dbReference type="Gene3D" id="3.40.50.2300">
    <property type="match status" value="2"/>
</dbReference>
<dbReference type="SMART" id="SM00448">
    <property type="entry name" value="REC"/>
    <property type="match status" value="2"/>
</dbReference>
<feature type="modified residue" description="4-aspartylphosphate" evidence="11">
    <location>
        <position position="512"/>
    </location>
</feature>
<evidence type="ECO:0000256" key="11">
    <source>
        <dbReference type="PROSITE-ProRule" id="PRU00169"/>
    </source>
</evidence>
<dbReference type="InterPro" id="IPR001789">
    <property type="entry name" value="Sig_transdc_resp-reg_receiver"/>
</dbReference>
<keyword evidence="7" id="KW-0067">ATP-binding</keyword>
<feature type="compositionally biased region" description="Polar residues" evidence="12">
    <location>
        <begin position="611"/>
        <end position="626"/>
    </location>
</feature>
<dbReference type="CDD" id="cd00156">
    <property type="entry name" value="REC"/>
    <property type="match status" value="1"/>
</dbReference>
<dbReference type="KEGG" id="abaw:D5400_04635"/>
<dbReference type="AlphaFoldDB" id="A0A3Q8XTY5"/>
<evidence type="ECO:0000256" key="6">
    <source>
        <dbReference type="ARBA" id="ARBA00022777"/>
    </source>
</evidence>
<evidence type="ECO:0000256" key="1">
    <source>
        <dbReference type="ARBA" id="ARBA00000085"/>
    </source>
</evidence>
<dbReference type="SUPFAM" id="SSF55874">
    <property type="entry name" value="ATPase domain of HSP90 chaperone/DNA topoisomerase II/histidine kinase"/>
    <property type="match status" value="1"/>
</dbReference>
<keyword evidence="4" id="KW-0808">Transferase</keyword>